<keyword evidence="1" id="KW-0472">Membrane</keyword>
<gene>
    <name evidence="2" type="ORF">KS2013_14</name>
</gene>
<keyword evidence="1" id="KW-0812">Transmembrane</keyword>
<dbReference type="KEGG" id="ksd:KS2013_14"/>
<protein>
    <submittedName>
        <fullName evidence="2">Uncharacterized protein</fullName>
    </submittedName>
</protein>
<organism evidence="2 3">
    <name type="scientific">Kangiella sediminilitoris</name>
    <dbReference type="NCBI Taxonomy" id="1144748"/>
    <lineage>
        <taxon>Bacteria</taxon>
        <taxon>Pseudomonadati</taxon>
        <taxon>Pseudomonadota</taxon>
        <taxon>Gammaproteobacteria</taxon>
        <taxon>Kangiellales</taxon>
        <taxon>Kangiellaceae</taxon>
        <taxon>Kangiella</taxon>
    </lineage>
</organism>
<dbReference type="EMBL" id="CP012418">
    <property type="protein sequence ID" value="AOE48746.1"/>
    <property type="molecule type" value="Genomic_DNA"/>
</dbReference>
<evidence type="ECO:0000256" key="1">
    <source>
        <dbReference type="SAM" id="Phobius"/>
    </source>
</evidence>
<evidence type="ECO:0000313" key="3">
    <source>
        <dbReference type="Proteomes" id="UP000094147"/>
    </source>
</evidence>
<dbReference type="AlphaFoldDB" id="A0A1B3B7I3"/>
<name>A0A1B3B7I3_9GAMM</name>
<sequence>MSLLEWIILIIACFFIVGFGYAGVTGKSIFSFRKKKPKHRH</sequence>
<evidence type="ECO:0000313" key="2">
    <source>
        <dbReference type="EMBL" id="AOE48746.1"/>
    </source>
</evidence>
<dbReference type="RefSeq" id="WP_267283740.1">
    <property type="nucleotide sequence ID" value="NZ_CP012418.1"/>
</dbReference>
<feature type="transmembrane region" description="Helical" evidence="1">
    <location>
        <begin position="6"/>
        <end position="30"/>
    </location>
</feature>
<keyword evidence="3" id="KW-1185">Reference proteome</keyword>
<keyword evidence="1" id="KW-1133">Transmembrane helix</keyword>
<dbReference type="Proteomes" id="UP000094147">
    <property type="component" value="Chromosome"/>
</dbReference>
<accession>A0A1B3B7I3</accession>
<reference evidence="3" key="1">
    <citation type="submission" date="2015-08" db="EMBL/GenBank/DDBJ databases">
        <authorList>
            <person name="Kim K.M."/>
        </authorList>
    </citation>
    <scope>NUCLEOTIDE SEQUENCE [LARGE SCALE GENOMIC DNA]</scope>
    <source>
        <strain evidence="3">KCTC 23892</strain>
    </source>
</reference>
<proteinExistence type="predicted"/>